<name>A0A6A1VR34_9ROSI</name>
<evidence type="ECO:0000313" key="3">
    <source>
        <dbReference type="Proteomes" id="UP000516437"/>
    </source>
</evidence>
<dbReference type="Proteomes" id="UP000516437">
    <property type="component" value="Chromosome 4"/>
</dbReference>
<gene>
    <name evidence="2" type="ORF">CJ030_MR4G025311</name>
</gene>
<organism evidence="2 3">
    <name type="scientific">Morella rubra</name>
    <name type="common">Chinese bayberry</name>
    <dbReference type="NCBI Taxonomy" id="262757"/>
    <lineage>
        <taxon>Eukaryota</taxon>
        <taxon>Viridiplantae</taxon>
        <taxon>Streptophyta</taxon>
        <taxon>Embryophyta</taxon>
        <taxon>Tracheophyta</taxon>
        <taxon>Spermatophyta</taxon>
        <taxon>Magnoliopsida</taxon>
        <taxon>eudicotyledons</taxon>
        <taxon>Gunneridae</taxon>
        <taxon>Pentapetalae</taxon>
        <taxon>rosids</taxon>
        <taxon>fabids</taxon>
        <taxon>Fagales</taxon>
        <taxon>Myricaceae</taxon>
        <taxon>Morella</taxon>
    </lineage>
</organism>
<comment type="caution">
    <text evidence="2">The sequence shown here is derived from an EMBL/GenBank/DDBJ whole genome shotgun (WGS) entry which is preliminary data.</text>
</comment>
<dbReference type="EMBL" id="RXIC02000022">
    <property type="protein sequence ID" value="KAB1215399.1"/>
    <property type="molecule type" value="Genomic_DNA"/>
</dbReference>
<evidence type="ECO:0000256" key="1">
    <source>
        <dbReference type="SAM" id="Phobius"/>
    </source>
</evidence>
<keyword evidence="1" id="KW-1133">Transmembrane helix</keyword>
<evidence type="ECO:0008006" key="4">
    <source>
        <dbReference type="Google" id="ProtNLM"/>
    </source>
</evidence>
<dbReference type="AlphaFoldDB" id="A0A6A1VR34"/>
<keyword evidence="1" id="KW-0812">Transmembrane</keyword>
<dbReference type="OrthoDB" id="1894389at2759"/>
<reference evidence="2 3" key="1">
    <citation type="journal article" date="2019" name="Plant Biotechnol. J.">
        <title>The red bayberry genome and genetic basis of sex determination.</title>
        <authorList>
            <person name="Jia H.M."/>
            <person name="Jia H.J."/>
            <person name="Cai Q.L."/>
            <person name="Wang Y."/>
            <person name="Zhao H.B."/>
            <person name="Yang W.F."/>
            <person name="Wang G.Y."/>
            <person name="Li Y.H."/>
            <person name="Zhan D.L."/>
            <person name="Shen Y.T."/>
            <person name="Niu Q.F."/>
            <person name="Chang L."/>
            <person name="Qiu J."/>
            <person name="Zhao L."/>
            <person name="Xie H.B."/>
            <person name="Fu W.Y."/>
            <person name="Jin J."/>
            <person name="Li X.W."/>
            <person name="Jiao Y."/>
            <person name="Zhou C.C."/>
            <person name="Tu T."/>
            <person name="Chai C.Y."/>
            <person name="Gao J.L."/>
            <person name="Fan L.J."/>
            <person name="van de Weg E."/>
            <person name="Wang J.Y."/>
            <person name="Gao Z.S."/>
        </authorList>
    </citation>
    <scope>NUCLEOTIDE SEQUENCE [LARGE SCALE GENOMIC DNA]</scope>
    <source>
        <tissue evidence="2">Leaves</tissue>
    </source>
</reference>
<sequence>MEDELPFAHSKIYPKSDEEVATFRELKRERSGKCFVYVFAALVLLSICFMIFALIVLRVNIPDVNLSSLRVKNLRYKQATSSSAASFNATFVAEMTIKNTNLRFECIKASMKANTGMEKRHGTQKTVAVK</sequence>
<keyword evidence="3" id="KW-1185">Reference proteome</keyword>
<protein>
    <recommendedName>
        <fullName evidence="4">Late embryogenesis abundant protein LEA-2 subgroup domain-containing protein</fullName>
    </recommendedName>
</protein>
<proteinExistence type="predicted"/>
<accession>A0A6A1VR34</accession>
<evidence type="ECO:0000313" key="2">
    <source>
        <dbReference type="EMBL" id="KAB1215399.1"/>
    </source>
</evidence>
<feature type="transmembrane region" description="Helical" evidence="1">
    <location>
        <begin position="34"/>
        <end position="57"/>
    </location>
</feature>
<keyword evidence="1" id="KW-0472">Membrane</keyword>